<keyword evidence="5 7" id="KW-1133">Transmembrane helix</keyword>
<reference evidence="9 10" key="1">
    <citation type="submission" date="2020-10" db="EMBL/GenBank/DDBJ databases">
        <title>Thermofilum lucidum 3507LT sp. nov. a novel member of Thermofilaceae family isolated from Chile hot spring, and proposal of description order Thermofilales.</title>
        <authorList>
            <person name="Zayulina K.S."/>
            <person name="Elcheninov A.G."/>
            <person name="Toshchakov S.V."/>
            <person name="Kublanov I.V."/>
        </authorList>
    </citation>
    <scope>NUCLEOTIDE SEQUENCE [LARGE SCALE GENOMIC DNA]</scope>
    <source>
        <strain evidence="9 10">3507LT</strain>
    </source>
</reference>
<evidence type="ECO:0000256" key="7">
    <source>
        <dbReference type="SAM" id="Phobius"/>
    </source>
</evidence>
<keyword evidence="3 7" id="KW-0812">Transmembrane</keyword>
<evidence type="ECO:0000256" key="5">
    <source>
        <dbReference type="ARBA" id="ARBA00022989"/>
    </source>
</evidence>
<feature type="transmembrane region" description="Helical" evidence="7">
    <location>
        <begin position="62"/>
        <end position="81"/>
    </location>
</feature>
<dbReference type="InParanoid" id="A0A7L9FJ74"/>
<evidence type="ECO:0000256" key="2">
    <source>
        <dbReference type="ARBA" id="ARBA00009045"/>
    </source>
</evidence>
<evidence type="ECO:0000256" key="1">
    <source>
        <dbReference type="ARBA" id="ARBA00004141"/>
    </source>
</evidence>
<dbReference type="EMBL" id="CP062310">
    <property type="protein sequence ID" value="QOJ79073.1"/>
    <property type="molecule type" value="Genomic_DNA"/>
</dbReference>
<comment type="similarity">
    <text evidence="2">Belongs to the peptidase S54 family.</text>
</comment>
<dbReference type="Pfam" id="PF01694">
    <property type="entry name" value="Rhomboid"/>
    <property type="match status" value="1"/>
</dbReference>
<sequence length="450" mass="48211">MGIAYPHYEELERHRPVATIALVATNVAVYLATSAGNGFVAVEDRWVQSLAFVPALILKPSQLYRVFTSMFLHANLAHIFFNMLYLYSFGRQVEAALGSKRYLWLYFMSGLFATVFHTAFLPIEGASSAFVPALGASGAISGILGAYLLLFPGTRLTMCFFYFFIPLCFTTRAAAYIIFWFATQILQGYLGASLGVAVFAHAGGFIGGIALLPLSVSYERLGLLRVYASMRRFFFDVLFVKPGLSTIAKAVLVLLIGLTALGALYSAYAGATAGGVNKILDFSVDTCSPSTGCTGVYANESVIVQLNGGSLDNSPISTDSVRVVFNRLKAAGLVYSSANKGKSVDVVLSTTGRVQGIPVRINISGNLRFDDYGLLDSGLGVLTTDVLQCDPVTGACRRGAPMTYKFSVSTSAVIKGFEGIPISGLAVLSLLACIASILVVWQAERFEVVF</sequence>
<evidence type="ECO:0000256" key="3">
    <source>
        <dbReference type="ARBA" id="ARBA00022692"/>
    </source>
</evidence>
<feature type="transmembrane region" description="Helical" evidence="7">
    <location>
        <begin position="102"/>
        <end position="123"/>
    </location>
</feature>
<organism evidence="9 10">
    <name type="scientific">Infirmifilum lucidum</name>
    <dbReference type="NCBI Taxonomy" id="2776706"/>
    <lineage>
        <taxon>Archaea</taxon>
        <taxon>Thermoproteota</taxon>
        <taxon>Thermoprotei</taxon>
        <taxon>Thermofilales</taxon>
        <taxon>Thermofilaceae</taxon>
        <taxon>Infirmifilum</taxon>
    </lineage>
</organism>
<dbReference type="Proteomes" id="UP000594121">
    <property type="component" value="Chromosome"/>
</dbReference>
<dbReference type="GeneID" id="59148427"/>
<dbReference type="RefSeq" id="WP_192819045.1">
    <property type="nucleotide sequence ID" value="NZ_CP062310.1"/>
</dbReference>
<feature type="transmembrane region" description="Helical" evidence="7">
    <location>
        <begin position="420"/>
        <end position="441"/>
    </location>
</feature>
<evidence type="ECO:0000313" key="9">
    <source>
        <dbReference type="EMBL" id="QOJ79073.1"/>
    </source>
</evidence>
<keyword evidence="9" id="KW-0645">Protease</keyword>
<comment type="subcellular location">
    <subcellularLocation>
        <location evidence="1">Membrane</location>
        <topology evidence="1">Multi-pass membrane protein</topology>
    </subcellularLocation>
</comment>
<dbReference type="AlphaFoldDB" id="A0A7L9FJ74"/>
<keyword evidence="10" id="KW-1185">Reference proteome</keyword>
<dbReference type="SUPFAM" id="SSF144091">
    <property type="entry name" value="Rhomboid-like"/>
    <property type="match status" value="1"/>
</dbReference>
<dbReference type="PANTHER" id="PTHR43731">
    <property type="entry name" value="RHOMBOID PROTEASE"/>
    <property type="match status" value="1"/>
</dbReference>
<feature type="transmembrane region" description="Helical" evidence="7">
    <location>
        <begin position="129"/>
        <end position="150"/>
    </location>
</feature>
<proteinExistence type="inferred from homology"/>
<feature type="transmembrane region" description="Helical" evidence="7">
    <location>
        <begin position="188"/>
        <end position="212"/>
    </location>
</feature>
<dbReference type="KEGG" id="thel:IG193_00985"/>
<dbReference type="InterPro" id="IPR035952">
    <property type="entry name" value="Rhomboid-like_sf"/>
</dbReference>
<evidence type="ECO:0000256" key="4">
    <source>
        <dbReference type="ARBA" id="ARBA00022801"/>
    </source>
</evidence>
<dbReference type="Gene3D" id="1.20.1540.10">
    <property type="entry name" value="Rhomboid-like"/>
    <property type="match status" value="1"/>
</dbReference>
<dbReference type="PANTHER" id="PTHR43731:SF14">
    <property type="entry name" value="PRESENILIN-ASSOCIATED RHOMBOID-LIKE PROTEIN, MITOCHONDRIAL"/>
    <property type="match status" value="1"/>
</dbReference>
<feature type="transmembrane region" description="Helical" evidence="7">
    <location>
        <begin position="20"/>
        <end position="42"/>
    </location>
</feature>
<keyword evidence="4" id="KW-0378">Hydrolase</keyword>
<feature type="domain" description="Peptidase S54 rhomboid" evidence="8">
    <location>
        <begin position="61"/>
        <end position="212"/>
    </location>
</feature>
<dbReference type="InterPro" id="IPR050925">
    <property type="entry name" value="Rhomboid_protease_S54"/>
</dbReference>
<name>A0A7L9FJ74_9CREN</name>
<keyword evidence="6 7" id="KW-0472">Membrane</keyword>
<accession>A0A7L9FJ74</accession>
<dbReference type="GO" id="GO:0016020">
    <property type="term" value="C:membrane"/>
    <property type="evidence" value="ECO:0007669"/>
    <property type="project" value="UniProtKB-SubCell"/>
</dbReference>
<gene>
    <name evidence="9" type="ORF">IG193_00985</name>
</gene>
<feature type="transmembrane region" description="Helical" evidence="7">
    <location>
        <begin position="159"/>
        <end position="182"/>
    </location>
</feature>
<dbReference type="GO" id="GO:0006508">
    <property type="term" value="P:proteolysis"/>
    <property type="evidence" value="ECO:0007669"/>
    <property type="project" value="UniProtKB-KW"/>
</dbReference>
<protein>
    <submittedName>
        <fullName evidence="9">Rhomboid family intramembrane serine protease</fullName>
    </submittedName>
</protein>
<dbReference type="InterPro" id="IPR022764">
    <property type="entry name" value="Peptidase_S54_rhomboid_dom"/>
</dbReference>
<evidence type="ECO:0000313" key="10">
    <source>
        <dbReference type="Proteomes" id="UP000594121"/>
    </source>
</evidence>
<evidence type="ECO:0000256" key="6">
    <source>
        <dbReference type="ARBA" id="ARBA00023136"/>
    </source>
</evidence>
<evidence type="ECO:0000259" key="8">
    <source>
        <dbReference type="Pfam" id="PF01694"/>
    </source>
</evidence>
<dbReference type="GO" id="GO:0004252">
    <property type="term" value="F:serine-type endopeptidase activity"/>
    <property type="evidence" value="ECO:0007669"/>
    <property type="project" value="InterPro"/>
</dbReference>